<dbReference type="EMBL" id="JAAALK010000290">
    <property type="protein sequence ID" value="KAG8044944.1"/>
    <property type="molecule type" value="Genomic_DNA"/>
</dbReference>
<keyword evidence="2" id="KW-1185">Reference proteome</keyword>
<comment type="caution">
    <text evidence="1">The sequence shown here is derived from an EMBL/GenBank/DDBJ whole genome shotgun (WGS) entry which is preliminary data.</text>
</comment>
<protein>
    <submittedName>
        <fullName evidence="1">Uncharacterized protein</fullName>
    </submittedName>
</protein>
<dbReference type="GO" id="GO:0009507">
    <property type="term" value="C:chloroplast"/>
    <property type="evidence" value="ECO:0007669"/>
    <property type="project" value="TreeGrafter"/>
</dbReference>
<dbReference type="PANTHER" id="PTHR43580">
    <property type="entry name" value="OXIDOREDUCTASE GLYR1-RELATED"/>
    <property type="match status" value="1"/>
</dbReference>
<name>A0A8J5VI35_ZIZPA</name>
<dbReference type="AlphaFoldDB" id="A0A8J5VI35"/>
<reference evidence="1" key="2">
    <citation type="submission" date="2021-02" db="EMBL/GenBank/DDBJ databases">
        <authorList>
            <person name="Kimball J.A."/>
            <person name="Haas M.W."/>
            <person name="Macchietto M."/>
            <person name="Kono T."/>
            <person name="Duquette J."/>
            <person name="Shao M."/>
        </authorList>
    </citation>
    <scope>NUCLEOTIDE SEQUENCE</scope>
    <source>
        <tissue evidence="1">Fresh leaf tissue</tissue>
    </source>
</reference>
<organism evidence="1 2">
    <name type="scientific">Zizania palustris</name>
    <name type="common">Northern wild rice</name>
    <dbReference type="NCBI Taxonomy" id="103762"/>
    <lineage>
        <taxon>Eukaryota</taxon>
        <taxon>Viridiplantae</taxon>
        <taxon>Streptophyta</taxon>
        <taxon>Embryophyta</taxon>
        <taxon>Tracheophyta</taxon>
        <taxon>Spermatophyta</taxon>
        <taxon>Magnoliopsida</taxon>
        <taxon>Liliopsida</taxon>
        <taxon>Poales</taxon>
        <taxon>Poaceae</taxon>
        <taxon>BOP clade</taxon>
        <taxon>Oryzoideae</taxon>
        <taxon>Oryzeae</taxon>
        <taxon>Zizaniinae</taxon>
        <taxon>Zizania</taxon>
    </lineage>
</organism>
<dbReference type="InterPro" id="IPR051265">
    <property type="entry name" value="HIBADH-related_NP60_sf"/>
</dbReference>
<accession>A0A8J5VI35</accession>
<evidence type="ECO:0000313" key="1">
    <source>
        <dbReference type="EMBL" id="KAG8044944.1"/>
    </source>
</evidence>
<sequence>MAAKREISSPSLFSLCSWRLHGSGGGGGGAAPAGQGKGNRRCRAPEGLSRRVGFLVLGIMGAPMASQLPTSSRPVVSLSPPTSISSDVKVWNRTRSKCDPLLRPGAKYVDASTVDAATSTGASFLEWVPVSGSKKLAEDGLLVFLTAGKLLPPRSVIVRE</sequence>
<evidence type="ECO:0000313" key="2">
    <source>
        <dbReference type="Proteomes" id="UP000729402"/>
    </source>
</evidence>
<dbReference type="OrthoDB" id="435038at2759"/>
<dbReference type="PANTHER" id="PTHR43580:SF2">
    <property type="entry name" value="CYTOKINE-LIKE NUCLEAR FACTOR N-PAC"/>
    <property type="match status" value="1"/>
</dbReference>
<gene>
    <name evidence="1" type="ORF">GUJ93_ZPchr0008g12232</name>
</gene>
<proteinExistence type="predicted"/>
<reference evidence="1" key="1">
    <citation type="journal article" date="2021" name="bioRxiv">
        <title>Whole Genome Assembly and Annotation of Northern Wild Rice, Zizania palustris L., Supports a Whole Genome Duplication in the Zizania Genus.</title>
        <authorList>
            <person name="Haas M."/>
            <person name="Kono T."/>
            <person name="Macchietto M."/>
            <person name="Millas R."/>
            <person name="McGilp L."/>
            <person name="Shao M."/>
            <person name="Duquette J."/>
            <person name="Hirsch C.N."/>
            <person name="Kimball J."/>
        </authorList>
    </citation>
    <scope>NUCLEOTIDE SEQUENCE</scope>
    <source>
        <tissue evidence="1">Fresh leaf tissue</tissue>
    </source>
</reference>
<dbReference type="Proteomes" id="UP000729402">
    <property type="component" value="Unassembled WGS sequence"/>
</dbReference>